<comment type="function">
    <text evidence="1">Involved in the import of queuosine (Q) precursors, required for Q precursor salvage.</text>
</comment>
<evidence type="ECO:0000313" key="2">
    <source>
        <dbReference type="EMBL" id="OUP56444.1"/>
    </source>
</evidence>
<feature type="transmembrane region" description="Helical" evidence="1">
    <location>
        <begin position="145"/>
        <end position="170"/>
    </location>
</feature>
<keyword evidence="1" id="KW-0813">Transport</keyword>
<sequence length="213" mass="23941">MLNFKQKLLIYFTALSAGALLISNLCAVKLWIFFDIAVDGGVILFPFTYILGDLTIEFYGQKISKNIIFSSFLINIIAILIFYIVIALPPYPGWSLQNSFQNVLGFTPRIILGSLIAFVLSNLLNNYIFTQLKQRKGIFERVFIARALGSSAFAHLIDSFIFETIAFLGVLSFNEFLIQAGFAYILGLVLEIVLSPIEMIIQKHLEGKITHES</sequence>
<reference evidence="3" key="1">
    <citation type="submission" date="2017-04" db="EMBL/GenBank/DDBJ databases">
        <title>Function of individual gut microbiota members based on whole genome sequencing of pure cultures obtained from chicken caecum.</title>
        <authorList>
            <person name="Medvecky M."/>
            <person name="Cejkova D."/>
            <person name="Polansky O."/>
            <person name="Karasova D."/>
            <person name="Kubasova T."/>
            <person name="Cizek A."/>
            <person name="Rychlik I."/>
        </authorList>
    </citation>
    <scope>NUCLEOTIDE SEQUENCE [LARGE SCALE GENOMIC DNA]</scope>
    <source>
        <strain evidence="3">An178</strain>
    </source>
</reference>
<proteinExistence type="inferred from homology"/>
<dbReference type="PANTHER" id="PTHR34300:SF2">
    <property type="entry name" value="QUEUOSINE PRECURSOR TRANSPORTER-RELATED"/>
    <property type="match status" value="1"/>
</dbReference>
<keyword evidence="1" id="KW-0472">Membrane</keyword>
<dbReference type="GO" id="GO:0005886">
    <property type="term" value="C:plasma membrane"/>
    <property type="evidence" value="ECO:0007669"/>
    <property type="project" value="UniProtKB-SubCell"/>
</dbReference>
<dbReference type="NCBIfam" id="TIGR00697">
    <property type="entry name" value="queuosine precursor transporter"/>
    <property type="match status" value="1"/>
</dbReference>
<keyword evidence="1" id="KW-1133">Transmembrane helix</keyword>
<dbReference type="RefSeq" id="WP_087159165.1">
    <property type="nucleotide sequence ID" value="NZ_NFKM01000026.1"/>
</dbReference>
<comment type="caution">
    <text evidence="2">The sequence shown here is derived from an EMBL/GenBank/DDBJ whole genome shotgun (WGS) entry which is preliminary data.</text>
</comment>
<keyword evidence="1" id="KW-1003">Cell membrane</keyword>
<feature type="transmembrane region" description="Helical" evidence="1">
    <location>
        <begin position="176"/>
        <end position="194"/>
    </location>
</feature>
<dbReference type="HAMAP" id="MF_02088">
    <property type="entry name" value="Q_prec_transport"/>
    <property type="match status" value="1"/>
</dbReference>
<dbReference type="PANTHER" id="PTHR34300">
    <property type="entry name" value="QUEUOSINE PRECURSOR TRANSPORTER-RELATED"/>
    <property type="match status" value="1"/>
</dbReference>
<comment type="similarity">
    <text evidence="1">Belongs to the vitamin uptake transporter (VUT/ECF) (TC 2.A.88) family. Q precursor transporter subfamily.</text>
</comment>
<dbReference type="EMBL" id="NFKM01000026">
    <property type="protein sequence ID" value="OUP56444.1"/>
    <property type="molecule type" value="Genomic_DNA"/>
</dbReference>
<keyword evidence="1" id="KW-0812">Transmembrane</keyword>
<keyword evidence="3" id="KW-1185">Reference proteome</keyword>
<feature type="transmembrane region" description="Helical" evidence="1">
    <location>
        <begin position="67"/>
        <end position="86"/>
    </location>
</feature>
<feature type="transmembrane region" description="Helical" evidence="1">
    <location>
        <begin position="40"/>
        <end position="60"/>
    </location>
</feature>
<evidence type="ECO:0000256" key="1">
    <source>
        <dbReference type="HAMAP-Rule" id="MF_02088"/>
    </source>
</evidence>
<comment type="subcellular location">
    <subcellularLocation>
        <location evidence="1">Cell membrane</location>
        <topology evidence="1">Multi-pass membrane protein</topology>
    </subcellularLocation>
</comment>
<organism evidence="2 3">
    <name type="scientific">Faecalitalea cylindroides</name>
    <dbReference type="NCBI Taxonomy" id="39483"/>
    <lineage>
        <taxon>Bacteria</taxon>
        <taxon>Bacillati</taxon>
        <taxon>Bacillota</taxon>
        <taxon>Erysipelotrichia</taxon>
        <taxon>Erysipelotrichales</taxon>
        <taxon>Erysipelotrichaceae</taxon>
        <taxon>Faecalitalea</taxon>
    </lineage>
</organism>
<accession>A0A1Y4LI97</accession>
<gene>
    <name evidence="2" type="ORF">B5F14_09710</name>
</gene>
<evidence type="ECO:0000313" key="3">
    <source>
        <dbReference type="Proteomes" id="UP000195447"/>
    </source>
</evidence>
<name>A0A1Y4LI97_9FIRM</name>
<dbReference type="AlphaFoldDB" id="A0A1Y4LI97"/>
<feature type="transmembrane region" description="Helical" evidence="1">
    <location>
        <begin position="106"/>
        <end position="124"/>
    </location>
</feature>
<dbReference type="GO" id="GO:0022857">
    <property type="term" value="F:transmembrane transporter activity"/>
    <property type="evidence" value="ECO:0007669"/>
    <property type="project" value="UniProtKB-UniRule"/>
</dbReference>
<dbReference type="InterPro" id="IPR003744">
    <property type="entry name" value="YhhQ"/>
</dbReference>
<dbReference type="Proteomes" id="UP000195447">
    <property type="component" value="Unassembled WGS sequence"/>
</dbReference>
<protein>
    <recommendedName>
        <fullName evidence="1">Probable queuosine precursor transporter</fullName>
        <shortName evidence="1">Q precursor transporter</shortName>
    </recommendedName>
</protein>
<dbReference type="Pfam" id="PF02592">
    <property type="entry name" value="Vut_1"/>
    <property type="match status" value="1"/>
</dbReference>
<feature type="transmembrane region" description="Helical" evidence="1">
    <location>
        <begin position="9"/>
        <end position="34"/>
    </location>
</feature>